<dbReference type="InterPro" id="IPR058641">
    <property type="entry name" value="GVIN1_dom"/>
</dbReference>
<evidence type="ECO:0000313" key="4">
    <source>
        <dbReference type="RefSeq" id="XP_018095663.2"/>
    </source>
</evidence>
<comment type="similarity">
    <text evidence="1">Belongs to the TRAFAC class dynamin-like GTPase superfamily. Very large inducible GTPase (VLIG) family.</text>
</comment>
<dbReference type="Pfam" id="PF25496">
    <property type="entry name" value="URGCP"/>
    <property type="match status" value="1"/>
</dbReference>
<evidence type="ECO:0000256" key="1">
    <source>
        <dbReference type="ARBA" id="ARBA00006828"/>
    </source>
</evidence>
<organism evidence="3 4">
    <name type="scientific">Xenopus laevis</name>
    <name type="common">African clawed frog</name>
    <dbReference type="NCBI Taxonomy" id="8355"/>
    <lineage>
        <taxon>Eukaryota</taxon>
        <taxon>Metazoa</taxon>
        <taxon>Chordata</taxon>
        <taxon>Craniata</taxon>
        <taxon>Vertebrata</taxon>
        <taxon>Euteleostomi</taxon>
        <taxon>Amphibia</taxon>
        <taxon>Batrachia</taxon>
        <taxon>Anura</taxon>
        <taxon>Pipoidea</taxon>
        <taxon>Pipidae</taxon>
        <taxon>Xenopodinae</taxon>
        <taxon>Xenopus</taxon>
        <taxon>Xenopus</taxon>
    </lineage>
</organism>
<dbReference type="InterPro" id="IPR052986">
    <property type="entry name" value="VLIG_GTPase"/>
</dbReference>
<dbReference type="InterPro" id="IPR027417">
    <property type="entry name" value="P-loop_NTPase"/>
</dbReference>
<dbReference type="RefSeq" id="XP_018095663.2">
    <property type="nucleotide sequence ID" value="XM_018240174.2"/>
</dbReference>
<dbReference type="Proteomes" id="UP000186698">
    <property type="component" value="Chromosome 9_10L"/>
</dbReference>
<dbReference type="InterPro" id="IPR057365">
    <property type="entry name" value="URGCP"/>
</dbReference>
<protein>
    <submittedName>
        <fullName evidence="4">Up-regulator of cell proliferation</fullName>
    </submittedName>
</protein>
<proteinExistence type="inferred from homology"/>
<feature type="domain" description="VLIG-type G" evidence="2">
    <location>
        <begin position="598"/>
        <end position="844"/>
    </location>
</feature>
<dbReference type="GO" id="GO:0005525">
    <property type="term" value="F:GTP binding"/>
    <property type="evidence" value="ECO:0007669"/>
    <property type="project" value="InterPro"/>
</dbReference>
<keyword evidence="3" id="KW-1185">Reference proteome</keyword>
<evidence type="ECO:0000259" key="2">
    <source>
        <dbReference type="PROSITE" id="PS51717"/>
    </source>
</evidence>
<sequence>MLLYHFSLGVREAFTDIVTQLKMEPYTKSKLSLKDIFSIGKESVKNIELKTSEDILWYFLQKIMAVDSTARNSWCENTFQNLEPTSEHSIHPLDVVCAVLHCSDNFLQQEIISKMSMCQFALPLMLPPSHDQECTFLLWALRGIVKRWRPQSLAESKGFIEDNLVNIKMPTFSFVRLGECNISKSRILNQLLCQTQSYYDIFVNQDMVCGYAEKKIADGLVEISWFFPGSVTKSELFPEPAAIINLRGDLMSYWKQFTFLTHVSSAVFIFTNHFSEKEYELFLNCKNINTDFYFVLDSSLKKDKRKLNTIICTLEELSKVLKVHVLNNNHIVRTLQYNVAKYISGVGTHLSLQDLADVATKHGIQVDENSTECEKAKTHAVSITEEINNVLGYKKKTMPLQGELWKELSWIEKELCRMKHQGDTEINIYKRELERKCSELHRTQYQCELPRGIRNYMNSLMTLSTVGKAYFIGWMKFYLDSITRNNLLVLQAEYKEKCCKLTTNASEINKLCEKISDSSLGVDHFLRELGQFYEAECAMIKGNHIKPNEKKFSSLPGIAADLLLDGFPLELIDGDASGIPLQWITDVLTELSKKTKGRCRLRVISVLGVQSTGKSTLLNTMFGLQFPVASGRCTRGAFMTLIRVKENFQKELGCDFVLVIDTEGLNAPELACLEGSYEHDNELATLAVGLSDITIVNVAMENTTEMKDTLQIVVHAFLRMKQVGGKSYCLFVHQNVNDVSAYLNNRINRNKVLNELNEMTKVAAKMEFINAPVTFSDIMTYDPDKHSWYIPALWHGVPPMAPINLGYSENIFKLRKHLFELMKESQNSLSHDTSSFTEWMNNLWKAVKYETFIFSFRNSLVAEAYEQLSAKYSALEWNFRHQVYTWLSEQENMIKNQPQSKITFVTTEILGNKMTQLLDQEEAYMTEQLKLFFESSINKTYVAERYRVEFMNYVKCVRLKMEVIISSKCLEAVKIQKGKQQVRDMQEGCLKLIEEKVETHLKTHTLNTCDMSNTEVKEEFDLMWDQILQELEVGRLKKHRIDKKMLEQLKREMANRNGKVMEILHNVPSLKYYGQIPFQMDKSYINIDDWKVKVKELFTNSCYKKLANVAGLLEHICQNYVTDRINTGEDYNEMYCQELLNIINKKLNQEEVRKFHPDGKFEIYLKLHILGAAALQFQKMHDDFILKNDPRLLINKLKPQYFDIFKNKLQQKDESNARAKDFCDQCLKPAITDHIYKNLGKEMIDDILKDSLNIRFNSYNTFHFGILKELLEINNFENYADYITNYEIYVKRWISKYIVMKYKNSSDLDVLVTKIISSISKQIQSALTDKHVQKSRDVSEFLKFFQTNLMKHLVISNTAMKVIIFQNTEDTHKFSSNITFYLEQCQEQIRSEMKDLGIESILAFLLLKPQDELLKMVLGCGKTCPFCNAPCEARGDDHQEHFTSAHRPKGLAQYTFAEDNSLCTTTCSTDIISNGMFRNPDTEGKQHPYRNYRSIYPQWIIQPEIHSSFYWKFVFGRFNNEFANLFQANPAEIPEEWLKITRGQALQSLKDMYNIK</sequence>
<gene>
    <name evidence="4" type="primary">LOC108703868</name>
</gene>
<dbReference type="Pfam" id="PF25683">
    <property type="entry name" value="URGCP_GTPase"/>
    <property type="match status" value="1"/>
</dbReference>
<dbReference type="InterPro" id="IPR030383">
    <property type="entry name" value="G_VLIG_dom"/>
</dbReference>
<dbReference type="PROSITE" id="PS51717">
    <property type="entry name" value="G_VLIG"/>
    <property type="match status" value="1"/>
</dbReference>
<reference evidence="4" key="1">
    <citation type="submission" date="2025-08" db="UniProtKB">
        <authorList>
            <consortium name="RefSeq"/>
        </authorList>
    </citation>
    <scope>IDENTIFICATION</scope>
    <source>
        <strain evidence="4">J_2021</strain>
        <tissue evidence="4">Erythrocytes</tissue>
    </source>
</reference>
<dbReference type="OrthoDB" id="1597724at2759"/>
<dbReference type="Pfam" id="PF25974">
    <property type="entry name" value="URGCP_9th"/>
    <property type="match status" value="1"/>
</dbReference>
<dbReference type="Gene3D" id="3.40.50.300">
    <property type="entry name" value="P-loop containing nucleotide triphosphate hydrolases"/>
    <property type="match status" value="1"/>
</dbReference>
<dbReference type="PANTHER" id="PTHR14819">
    <property type="entry name" value="GTP-BINDING"/>
    <property type="match status" value="1"/>
</dbReference>
<name>A0A8J0U442_XENLA</name>
<dbReference type="GeneID" id="108703868"/>
<dbReference type="SUPFAM" id="SSF52540">
    <property type="entry name" value="P-loop containing nucleoside triphosphate hydrolases"/>
    <property type="match status" value="1"/>
</dbReference>
<evidence type="ECO:0000313" key="3">
    <source>
        <dbReference type="Proteomes" id="UP000186698"/>
    </source>
</evidence>
<dbReference type="KEGG" id="xla:108703868"/>
<dbReference type="PANTHER" id="PTHR14819:SF22">
    <property type="entry name" value="UP-REGULATOR OF CELL PROLIFERATION-LIKE"/>
    <property type="match status" value="1"/>
</dbReference>
<accession>A0A8J0U442</accession>